<gene>
    <name evidence="6" type="ORF">LKD37_14170</name>
</gene>
<accession>A0AAE3DF34</accession>
<evidence type="ECO:0000256" key="2">
    <source>
        <dbReference type="ARBA" id="ARBA00022448"/>
    </source>
</evidence>
<comment type="similarity">
    <text evidence="1">Belongs to the ABC transporter superfamily.</text>
</comment>
<evidence type="ECO:0000256" key="3">
    <source>
        <dbReference type="ARBA" id="ARBA00022741"/>
    </source>
</evidence>
<dbReference type="GO" id="GO:0022857">
    <property type="term" value="F:transmembrane transporter activity"/>
    <property type="evidence" value="ECO:0007669"/>
    <property type="project" value="TreeGrafter"/>
</dbReference>
<dbReference type="PANTHER" id="PTHR24220">
    <property type="entry name" value="IMPORT ATP-BINDING PROTEIN"/>
    <property type="match status" value="1"/>
</dbReference>
<name>A0AAE3DF34_9FIRM</name>
<dbReference type="PROSITE" id="PS50893">
    <property type="entry name" value="ABC_TRANSPORTER_2"/>
    <property type="match status" value="1"/>
</dbReference>
<dbReference type="GO" id="GO:0005524">
    <property type="term" value="F:ATP binding"/>
    <property type="evidence" value="ECO:0007669"/>
    <property type="project" value="UniProtKB-KW"/>
</dbReference>
<keyword evidence="7" id="KW-1185">Reference proteome</keyword>
<feature type="domain" description="ABC transporter" evidence="5">
    <location>
        <begin position="3"/>
        <end position="223"/>
    </location>
</feature>
<dbReference type="InterPro" id="IPR017911">
    <property type="entry name" value="MacB-like_ATP-bd"/>
</dbReference>
<dbReference type="InterPro" id="IPR003593">
    <property type="entry name" value="AAA+_ATPase"/>
</dbReference>
<sequence length="223" mass="24814">MNIQLQNVTYTYAGKYQRVTAVDGVSYTFHDGTLYTIMGASGSGKSTLLSLLAGLKLPTEGEITLDEQPIRLMDRSALRRDTVSVIYQDFNLFPLLTAEENVCYPLRLQKMDKEKALELARQRLTDMGIRESYFRKLPNQLSGGEQQRVAIARALAAGSRVILADEPTGSLDSDNGRMIVETLQRLAHQEERCVIVVTHDPKVAEAADIRLHMQDGKLSGEEA</sequence>
<dbReference type="PROSITE" id="PS00211">
    <property type="entry name" value="ABC_TRANSPORTER_1"/>
    <property type="match status" value="1"/>
</dbReference>
<evidence type="ECO:0000313" key="6">
    <source>
        <dbReference type="EMBL" id="MCC2130642.1"/>
    </source>
</evidence>
<dbReference type="PANTHER" id="PTHR24220:SF689">
    <property type="entry name" value="LIPOPROTEIN-RELEASING SYSTEM ATP-BINDING PROTEIN LOLD"/>
    <property type="match status" value="1"/>
</dbReference>
<dbReference type="InterPro" id="IPR017871">
    <property type="entry name" value="ABC_transporter-like_CS"/>
</dbReference>
<keyword evidence="3" id="KW-0547">Nucleotide-binding</keyword>
<dbReference type="EMBL" id="JAJEPW010000060">
    <property type="protein sequence ID" value="MCC2130642.1"/>
    <property type="molecule type" value="Genomic_DNA"/>
</dbReference>
<dbReference type="InterPro" id="IPR015854">
    <property type="entry name" value="ABC_transpr_LolD-like"/>
</dbReference>
<dbReference type="RefSeq" id="WP_302929799.1">
    <property type="nucleotide sequence ID" value="NZ_JAJEPW010000060.1"/>
</dbReference>
<dbReference type="SMART" id="SM00382">
    <property type="entry name" value="AAA"/>
    <property type="match status" value="1"/>
</dbReference>
<evidence type="ECO:0000313" key="7">
    <source>
        <dbReference type="Proteomes" id="UP001199319"/>
    </source>
</evidence>
<keyword evidence="4 6" id="KW-0067">ATP-binding</keyword>
<organism evidence="6 7">
    <name type="scientific">Brotocaccenecus cirricatena</name>
    <dbReference type="NCBI Taxonomy" id="3064195"/>
    <lineage>
        <taxon>Bacteria</taxon>
        <taxon>Bacillati</taxon>
        <taxon>Bacillota</taxon>
        <taxon>Clostridia</taxon>
        <taxon>Eubacteriales</taxon>
        <taxon>Oscillospiraceae</taxon>
        <taxon>Brotocaccenecus</taxon>
    </lineage>
</organism>
<dbReference type="GO" id="GO:0016887">
    <property type="term" value="F:ATP hydrolysis activity"/>
    <property type="evidence" value="ECO:0007669"/>
    <property type="project" value="InterPro"/>
</dbReference>
<dbReference type="GO" id="GO:0005886">
    <property type="term" value="C:plasma membrane"/>
    <property type="evidence" value="ECO:0007669"/>
    <property type="project" value="TreeGrafter"/>
</dbReference>
<evidence type="ECO:0000256" key="1">
    <source>
        <dbReference type="ARBA" id="ARBA00005417"/>
    </source>
</evidence>
<dbReference type="Pfam" id="PF00005">
    <property type="entry name" value="ABC_tran"/>
    <property type="match status" value="1"/>
</dbReference>
<evidence type="ECO:0000259" key="5">
    <source>
        <dbReference type="PROSITE" id="PS50893"/>
    </source>
</evidence>
<dbReference type="AlphaFoldDB" id="A0AAE3DF34"/>
<reference evidence="6" key="1">
    <citation type="submission" date="2021-10" db="EMBL/GenBank/DDBJ databases">
        <title>Anaerobic single-cell dispensing facilitates the cultivation of human gut bacteria.</title>
        <authorList>
            <person name="Afrizal A."/>
        </authorList>
    </citation>
    <scope>NUCLEOTIDE SEQUENCE</scope>
    <source>
        <strain evidence="6">CLA-AA-H272</strain>
    </source>
</reference>
<dbReference type="Gene3D" id="3.40.50.300">
    <property type="entry name" value="P-loop containing nucleotide triphosphate hydrolases"/>
    <property type="match status" value="1"/>
</dbReference>
<dbReference type="InterPro" id="IPR003439">
    <property type="entry name" value="ABC_transporter-like_ATP-bd"/>
</dbReference>
<dbReference type="InterPro" id="IPR027417">
    <property type="entry name" value="P-loop_NTPase"/>
</dbReference>
<dbReference type="Proteomes" id="UP001199319">
    <property type="component" value="Unassembled WGS sequence"/>
</dbReference>
<proteinExistence type="inferred from homology"/>
<dbReference type="CDD" id="cd03255">
    <property type="entry name" value="ABC_MJ0796_LolCDE_FtsE"/>
    <property type="match status" value="1"/>
</dbReference>
<dbReference type="SUPFAM" id="SSF52540">
    <property type="entry name" value="P-loop containing nucleoside triphosphate hydrolases"/>
    <property type="match status" value="1"/>
</dbReference>
<protein>
    <submittedName>
        <fullName evidence="6">ABC transporter ATP-binding protein</fullName>
    </submittedName>
</protein>
<comment type="caution">
    <text evidence="6">The sequence shown here is derived from an EMBL/GenBank/DDBJ whole genome shotgun (WGS) entry which is preliminary data.</text>
</comment>
<evidence type="ECO:0000256" key="4">
    <source>
        <dbReference type="ARBA" id="ARBA00022840"/>
    </source>
</evidence>
<keyword evidence="2" id="KW-0813">Transport</keyword>